<dbReference type="AlphaFoldDB" id="A0AA86PIR0"/>
<evidence type="ECO:0000313" key="2">
    <source>
        <dbReference type="EMBL" id="CAL6017294.1"/>
    </source>
</evidence>
<name>A0AA86PIR0_9EUKA</name>
<evidence type="ECO:0000313" key="1">
    <source>
        <dbReference type="EMBL" id="CAI9940304.1"/>
    </source>
</evidence>
<evidence type="ECO:0000313" key="3">
    <source>
        <dbReference type="Proteomes" id="UP001642409"/>
    </source>
</evidence>
<organism evidence="1">
    <name type="scientific">Hexamita inflata</name>
    <dbReference type="NCBI Taxonomy" id="28002"/>
    <lineage>
        <taxon>Eukaryota</taxon>
        <taxon>Metamonada</taxon>
        <taxon>Diplomonadida</taxon>
        <taxon>Hexamitidae</taxon>
        <taxon>Hexamitinae</taxon>
        <taxon>Hexamita</taxon>
    </lineage>
</organism>
<reference evidence="2 3" key="2">
    <citation type="submission" date="2024-07" db="EMBL/GenBank/DDBJ databases">
        <authorList>
            <person name="Akdeniz Z."/>
        </authorList>
    </citation>
    <scope>NUCLEOTIDE SEQUENCE [LARGE SCALE GENOMIC DNA]</scope>
</reference>
<dbReference type="EMBL" id="CAXDID020000078">
    <property type="protein sequence ID" value="CAL6017294.1"/>
    <property type="molecule type" value="Genomic_DNA"/>
</dbReference>
<protein>
    <submittedName>
        <fullName evidence="2">Hypothetical_protein</fullName>
    </submittedName>
</protein>
<gene>
    <name evidence="2" type="ORF">HINF_LOCUS25919</name>
    <name evidence="1" type="ORF">HINF_LOCUS27949</name>
</gene>
<proteinExistence type="predicted"/>
<accession>A0AA86PIR0</accession>
<keyword evidence="3" id="KW-1185">Reference proteome</keyword>
<comment type="caution">
    <text evidence="1">The sequence shown here is derived from an EMBL/GenBank/DDBJ whole genome shotgun (WGS) entry which is preliminary data.</text>
</comment>
<dbReference type="Proteomes" id="UP001642409">
    <property type="component" value="Unassembled WGS sequence"/>
</dbReference>
<reference evidence="1" key="1">
    <citation type="submission" date="2023-06" db="EMBL/GenBank/DDBJ databases">
        <authorList>
            <person name="Kurt Z."/>
        </authorList>
    </citation>
    <scope>NUCLEOTIDE SEQUENCE</scope>
</reference>
<dbReference type="EMBL" id="CATOUU010000675">
    <property type="protein sequence ID" value="CAI9940304.1"/>
    <property type="molecule type" value="Genomic_DNA"/>
</dbReference>
<sequence>MLVLQDKLQDKIKIPQKLSQLNLKTKSFFIHEEECTDGSVQLQQLCDVEQDISLDLSNNSQDFLQVDNKIRLRLFIQTSIKDCQLDLQRVKALISCCKNFDENLTRLARNHVKLEEQCYTLFKIQ</sequence>